<comment type="caution">
    <text evidence="1">The sequence shown here is derived from an EMBL/GenBank/DDBJ whole genome shotgun (WGS) entry which is preliminary data.</text>
</comment>
<proteinExistence type="predicted"/>
<name>A0A9D3SSS7_9TELE</name>
<reference evidence="1 2" key="1">
    <citation type="submission" date="2021-06" db="EMBL/GenBank/DDBJ databases">
        <title>Chromosome-level genome assembly of the red-tail catfish (Hemibagrus wyckioides).</title>
        <authorList>
            <person name="Shao F."/>
        </authorList>
    </citation>
    <scope>NUCLEOTIDE SEQUENCE [LARGE SCALE GENOMIC DNA]</scope>
    <source>
        <strain evidence="1">EC202008001</strain>
        <tissue evidence="1">Blood</tissue>
    </source>
</reference>
<gene>
    <name evidence="1" type="ORF">KOW79_006736</name>
</gene>
<dbReference type="AlphaFoldDB" id="A0A9D3SSS7"/>
<evidence type="ECO:0000313" key="2">
    <source>
        <dbReference type="Proteomes" id="UP000824219"/>
    </source>
</evidence>
<evidence type="ECO:0000313" key="1">
    <source>
        <dbReference type="EMBL" id="KAG7330514.1"/>
    </source>
</evidence>
<keyword evidence="2" id="KW-1185">Reference proteome</keyword>
<dbReference type="EMBL" id="JAHKSW010000007">
    <property type="protein sequence ID" value="KAG7330514.1"/>
    <property type="molecule type" value="Genomic_DNA"/>
</dbReference>
<accession>A0A9D3SSS7</accession>
<organism evidence="1 2">
    <name type="scientific">Hemibagrus wyckioides</name>
    <dbReference type="NCBI Taxonomy" id="337641"/>
    <lineage>
        <taxon>Eukaryota</taxon>
        <taxon>Metazoa</taxon>
        <taxon>Chordata</taxon>
        <taxon>Craniata</taxon>
        <taxon>Vertebrata</taxon>
        <taxon>Euteleostomi</taxon>
        <taxon>Actinopterygii</taxon>
        <taxon>Neopterygii</taxon>
        <taxon>Teleostei</taxon>
        <taxon>Ostariophysi</taxon>
        <taxon>Siluriformes</taxon>
        <taxon>Bagridae</taxon>
        <taxon>Hemibagrus</taxon>
    </lineage>
</organism>
<dbReference type="Proteomes" id="UP000824219">
    <property type="component" value="Linkage Group LG07"/>
</dbReference>
<protein>
    <submittedName>
        <fullName evidence="1">Uncharacterized protein</fullName>
    </submittedName>
</protein>
<sequence length="81" mass="9270">MGEQDQNEWKSPVIMDELHQSNQMIFNISKSDPPKQTLFPKWELDKAAFPLQPWSVWARGPGEVDGFLSKLKQDVVASVEL</sequence>